<accession>A0A1B9IMW8</accession>
<dbReference type="AlphaFoldDB" id="A0A1B9IMW8"/>
<dbReference type="EMBL" id="KI669464">
    <property type="protein sequence ID" value="OCF56912.1"/>
    <property type="molecule type" value="Genomic_DNA"/>
</dbReference>
<evidence type="ECO:0000313" key="3">
    <source>
        <dbReference type="Proteomes" id="UP000092583"/>
    </source>
</evidence>
<keyword evidence="3" id="KW-1185">Reference proteome</keyword>
<proteinExistence type="predicted"/>
<feature type="compositionally biased region" description="Low complexity" evidence="1">
    <location>
        <begin position="1"/>
        <end position="16"/>
    </location>
</feature>
<feature type="region of interest" description="Disordered" evidence="1">
    <location>
        <begin position="288"/>
        <end position="309"/>
    </location>
</feature>
<gene>
    <name evidence="2" type="ORF">L486_05768</name>
</gene>
<organism evidence="2 3">
    <name type="scientific">Kwoniella mangroviensis CBS 10435</name>
    <dbReference type="NCBI Taxonomy" id="1331196"/>
    <lineage>
        <taxon>Eukaryota</taxon>
        <taxon>Fungi</taxon>
        <taxon>Dikarya</taxon>
        <taxon>Basidiomycota</taxon>
        <taxon>Agaricomycotina</taxon>
        <taxon>Tremellomycetes</taxon>
        <taxon>Tremellales</taxon>
        <taxon>Cryptococcaceae</taxon>
        <taxon>Kwoniella</taxon>
    </lineage>
</organism>
<dbReference type="Proteomes" id="UP000092583">
    <property type="component" value="Unassembled WGS sequence"/>
</dbReference>
<dbReference type="OrthoDB" id="10597440at2759"/>
<evidence type="ECO:0000313" key="2">
    <source>
        <dbReference type="EMBL" id="OCF56912.1"/>
    </source>
</evidence>
<sequence length="309" mass="34646">MIDSPQISSAGQSQSSGWHQPNIPIDLPNINRIVPFPGIIVEDIPISSSTSLSCIDATSDPDCPMTKSKLDMWSTYAREVFSQDHNPLEKGLPCAAWFKSGYSERKKGHLTFQLPKPIPRTEEMLDTQVCSVSTAPPQLPPSIIPSFAPVSTPSQGFNHRPTHTRVTGDRVIDTNGMLMWLSNYHESVVNQMSKEYTNILIRKTVGTGNDEKLQKLLSLVAARICETYKTDLDILTIRHLDEDPKMILDQLIEGTRALLEEASNDSRWLIAKVKGKRIRQWNVESSKFKGGNSSRTGKSRKRKIIETQF</sequence>
<evidence type="ECO:0000256" key="1">
    <source>
        <dbReference type="SAM" id="MobiDB-lite"/>
    </source>
</evidence>
<name>A0A1B9IMW8_9TREE</name>
<protein>
    <submittedName>
        <fullName evidence="2">Uncharacterized protein</fullName>
    </submittedName>
</protein>
<feature type="region of interest" description="Disordered" evidence="1">
    <location>
        <begin position="1"/>
        <end position="22"/>
    </location>
</feature>
<reference evidence="2 3" key="1">
    <citation type="submission" date="2013-07" db="EMBL/GenBank/DDBJ databases">
        <title>The Genome Sequence of Kwoniella mangroviensis CBS10435.</title>
        <authorList>
            <consortium name="The Broad Institute Genome Sequencing Platform"/>
            <person name="Cuomo C."/>
            <person name="Litvintseva A."/>
            <person name="Chen Y."/>
            <person name="Heitman J."/>
            <person name="Sun S."/>
            <person name="Springer D."/>
            <person name="Dromer F."/>
            <person name="Young S.K."/>
            <person name="Zeng Q."/>
            <person name="Gargeya S."/>
            <person name="Fitzgerald M."/>
            <person name="Abouelleil A."/>
            <person name="Alvarado L."/>
            <person name="Berlin A.M."/>
            <person name="Chapman S.B."/>
            <person name="Dewar J."/>
            <person name="Goldberg J."/>
            <person name="Griggs A."/>
            <person name="Gujja S."/>
            <person name="Hansen M."/>
            <person name="Howarth C."/>
            <person name="Imamovic A."/>
            <person name="Larimer J."/>
            <person name="McCowan C."/>
            <person name="Murphy C."/>
            <person name="Pearson M."/>
            <person name="Priest M."/>
            <person name="Roberts A."/>
            <person name="Saif S."/>
            <person name="Shea T."/>
            <person name="Sykes S."/>
            <person name="Wortman J."/>
            <person name="Nusbaum C."/>
            <person name="Birren B."/>
        </authorList>
    </citation>
    <scope>NUCLEOTIDE SEQUENCE [LARGE SCALE GENOMIC DNA]</scope>
    <source>
        <strain evidence="2 3">CBS 10435</strain>
    </source>
</reference>
<reference evidence="3" key="2">
    <citation type="submission" date="2013-12" db="EMBL/GenBank/DDBJ databases">
        <title>Evolution of pathogenesis and genome organization in the Tremellales.</title>
        <authorList>
            <person name="Cuomo C."/>
            <person name="Litvintseva A."/>
            <person name="Heitman J."/>
            <person name="Chen Y."/>
            <person name="Sun S."/>
            <person name="Springer D."/>
            <person name="Dromer F."/>
            <person name="Young S."/>
            <person name="Zeng Q."/>
            <person name="Chapman S."/>
            <person name="Gujja S."/>
            <person name="Saif S."/>
            <person name="Birren B."/>
        </authorList>
    </citation>
    <scope>NUCLEOTIDE SEQUENCE [LARGE SCALE GENOMIC DNA]</scope>
    <source>
        <strain evidence="3">CBS 10435</strain>
    </source>
</reference>